<name>A0A0B7ANF0_9EUPU</name>
<sequence>MTLDCRRTWLLNFCKSIPGKDEKMVMVQAYPAKDSQMSQDKYFRVTRKKIGCLKQI</sequence>
<evidence type="ECO:0000313" key="1">
    <source>
        <dbReference type="EMBL" id="CEK82368.1"/>
    </source>
</evidence>
<proteinExistence type="predicted"/>
<organism evidence="1">
    <name type="scientific">Arion vulgaris</name>
    <dbReference type="NCBI Taxonomy" id="1028688"/>
    <lineage>
        <taxon>Eukaryota</taxon>
        <taxon>Metazoa</taxon>
        <taxon>Spiralia</taxon>
        <taxon>Lophotrochozoa</taxon>
        <taxon>Mollusca</taxon>
        <taxon>Gastropoda</taxon>
        <taxon>Heterobranchia</taxon>
        <taxon>Euthyneura</taxon>
        <taxon>Panpulmonata</taxon>
        <taxon>Eupulmonata</taxon>
        <taxon>Stylommatophora</taxon>
        <taxon>Helicina</taxon>
        <taxon>Arionoidea</taxon>
        <taxon>Arionidae</taxon>
        <taxon>Arion</taxon>
    </lineage>
</organism>
<protein>
    <submittedName>
        <fullName evidence="1">Uncharacterized protein</fullName>
    </submittedName>
</protein>
<reference evidence="1" key="1">
    <citation type="submission" date="2014-12" db="EMBL/GenBank/DDBJ databases">
        <title>Insight into the proteome of Arion vulgaris.</title>
        <authorList>
            <person name="Aradska J."/>
            <person name="Bulat T."/>
            <person name="Smidak R."/>
            <person name="Sarate P."/>
            <person name="Gangsoo J."/>
            <person name="Sialana F."/>
            <person name="Bilban M."/>
            <person name="Lubec G."/>
        </authorList>
    </citation>
    <scope>NUCLEOTIDE SEQUENCE</scope>
    <source>
        <tissue evidence="1">Skin</tissue>
    </source>
</reference>
<dbReference type="EMBL" id="HACG01035503">
    <property type="protein sequence ID" value="CEK82368.1"/>
    <property type="molecule type" value="Transcribed_RNA"/>
</dbReference>
<dbReference type="AlphaFoldDB" id="A0A0B7ANF0"/>
<accession>A0A0B7ANF0</accession>
<gene>
    <name evidence="1" type="primary">ORF131091</name>
</gene>